<name>A0ACC0IQR8_9ERIC</name>
<keyword evidence="2" id="KW-1185">Reference proteome</keyword>
<sequence length="115" mass="12942">MSIKNDGLVEQRLKQRHYQNTKNSLRTRAHFMDKKEPGKEVSEDVTRESLIALSYRLPEKDLALGFSPENLNSESLVEGIDGDGAERYRSKLISISYSESPDVKTVPVALGEFKG</sequence>
<gene>
    <name evidence="1" type="ORF">LOK49_LG02G00979</name>
</gene>
<reference evidence="1 2" key="1">
    <citation type="journal article" date="2022" name="Plant J.">
        <title>Chromosome-level genome of Camellia lanceoleosa provides a valuable resource for understanding genome evolution and self-incompatibility.</title>
        <authorList>
            <person name="Gong W."/>
            <person name="Xiao S."/>
            <person name="Wang L."/>
            <person name="Liao Z."/>
            <person name="Chang Y."/>
            <person name="Mo W."/>
            <person name="Hu G."/>
            <person name="Li W."/>
            <person name="Zhao G."/>
            <person name="Zhu H."/>
            <person name="Hu X."/>
            <person name="Ji K."/>
            <person name="Xiang X."/>
            <person name="Song Q."/>
            <person name="Yuan D."/>
            <person name="Jin S."/>
            <person name="Zhang L."/>
        </authorList>
    </citation>
    <scope>NUCLEOTIDE SEQUENCE [LARGE SCALE GENOMIC DNA]</scope>
    <source>
        <strain evidence="1">SQ_2022a</strain>
    </source>
</reference>
<proteinExistence type="predicted"/>
<evidence type="ECO:0000313" key="2">
    <source>
        <dbReference type="Proteomes" id="UP001060215"/>
    </source>
</evidence>
<comment type="caution">
    <text evidence="1">The sequence shown here is derived from an EMBL/GenBank/DDBJ whole genome shotgun (WGS) entry which is preliminary data.</text>
</comment>
<protein>
    <submittedName>
        <fullName evidence="1">Uncharacterized protein</fullName>
    </submittedName>
</protein>
<organism evidence="1 2">
    <name type="scientific">Camellia lanceoleosa</name>
    <dbReference type="NCBI Taxonomy" id="1840588"/>
    <lineage>
        <taxon>Eukaryota</taxon>
        <taxon>Viridiplantae</taxon>
        <taxon>Streptophyta</taxon>
        <taxon>Embryophyta</taxon>
        <taxon>Tracheophyta</taxon>
        <taxon>Spermatophyta</taxon>
        <taxon>Magnoliopsida</taxon>
        <taxon>eudicotyledons</taxon>
        <taxon>Gunneridae</taxon>
        <taxon>Pentapetalae</taxon>
        <taxon>asterids</taxon>
        <taxon>Ericales</taxon>
        <taxon>Theaceae</taxon>
        <taxon>Camellia</taxon>
    </lineage>
</organism>
<evidence type="ECO:0000313" key="1">
    <source>
        <dbReference type="EMBL" id="KAI8027742.1"/>
    </source>
</evidence>
<dbReference type="Proteomes" id="UP001060215">
    <property type="component" value="Chromosome 3"/>
</dbReference>
<accession>A0ACC0IQR8</accession>
<dbReference type="EMBL" id="CM045760">
    <property type="protein sequence ID" value="KAI8027742.1"/>
    <property type="molecule type" value="Genomic_DNA"/>
</dbReference>